<dbReference type="PATRIC" id="fig|572264.18.peg.3164"/>
<evidence type="ECO:0000256" key="2">
    <source>
        <dbReference type="ARBA" id="ARBA00022617"/>
    </source>
</evidence>
<keyword evidence="6 7" id="KW-0503">Monooxygenase</keyword>
<accession>A0A158RRG0</accession>
<dbReference type="AlphaFoldDB" id="A0A158RRG0"/>
<sequence>MKTPYESIIMIPTNKLIGKKALEDPYDPFAWYKEMREEEPICFNPQADMWNVFLYDDVKRVLEDKEYFSNIMPEKKKPPFPQSILGMDQPKHTQIRSIVNRSFTPKALEVWEPRIQEITEDILTQLSNRKNFDIVQELFYPLPVIVIAEMLGVSTNDMDRFKNWSDIIVSSPSHDDPDYLKEFFHTRLQAENELENFFEEILQLNRGNSNKDSNDIISLLVQSEVDEKISGKEIVSFCKLLLVAGNETTTNLLGNLLYCLIEHPDVYKQIQQDTALIPKAIEEVLRYRSPAQRVVRRVKKEMQLNGQTLQVDQIISAWVGSANRDSNYFKDADSFNIHRKRNPHLAFGHGIHFCLGARLARLEATIVLMELIKKYKSFSFINTNLPIPISNSSSVYGLKSFPVKSEMIQIK</sequence>
<dbReference type="PRINTS" id="PR00385">
    <property type="entry name" value="P450"/>
</dbReference>
<dbReference type="PANTHER" id="PTHR46696">
    <property type="entry name" value="P450, PUTATIVE (EUROFUNG)-RELATED"/>
    <property type="match status" value="1"/>
</dbReference>
<evidence type="ECO:0000313" key="8">
    <source>
        <dbReference type="EMBL" id="ACO29869.1"/>
    </source>
</evidence>
<dbReference type="InterPro" id="IPR001128">
    <property type="entry name" value="Cyt_P450"/>
</dbReference>
<dbReference type="EMBL" id="CP001407">
    <property type="protein sequence ID" value="ACO29869.1"/>
    <property type="molecule type" value="Genomic_DNA"/>
</dbReference>
<dbReference type="CDD" id="cd11032">
    <property type="entry name" value="P450_EryK-like"/>
    <property type="match status" value="1"/>
</dbReference>
<dbReference type="Gene3D" id="1.10.630.10">
    <property type="entry name" value="Cytochrome P450"/>
    <property type="match status" value="1"/>
</dbReference>
<keyword evidence="4 7" id="KW-0560">Oxidoreductase</keyword>
<protein>
    <submittedName>
        <fullName evidence="8">Cytochrome P450</fullName>
    </submittedName>
</protein>
<dbReference type="GO" id="GO:0020037">
    <property type="term" value="F:heme binding"/>
    <property type="evidence" value="ECO:0007669"/>
    <property type="project" value="InterPro"/>
</dbReference>
<dbReference type="PANTHER" id="PTHR46696:SF1">
    <property type="entry name" value="CYTOCHROME P450 YJIB-RELATED"/>
    <property type="match status" value="1"/>
</dbReference>
<dbReference type="FunFam" id="1.10.630.10:FF:000018">
    <property type="entry name" value="Cytochrome P450 monooxygenase"/>
    <property type="match status" value="1"/>
</dbReference>
<dbReference type="InterPro" id="IPR017972">
    <property type="entry name" value="Cyt_P450_CS"/>
</dbReference>
<comment type="similarity">
    <text evidence="1 7">Belongs to the cytochrome P450 family.</text>
</comment>
<dbReference type="GO" id="GO:0005506">
    <property type="term" value="F:iron ion binding"/>
    <property type="evidence" value="ECO:0007669"/>
    <property type="project" value="InterPro"/>
</dbReference>
<dbReference type="GO" id="GO:0004497">
    <property type="term" value="F:monooxygenase activity"/>
    <property type="evidence" value="ECO:0007669"/>
    <property type="project" value="UniProtKB-KW"/>
</dbReference>
<dbReference type="PROSITE" id="PS00086">
    <property type="entry name" value="CYTOCHROME_P450"/>
    <property type="match status" value="1"/>
</dbReference>
<proteinExistence type="inferred from homology"/>
<evidence type="ECO:0000313" key="9">
    <source>
        <dbReference type="Proteomes" id="UP000002210"/>
    </source>
</evidence>
<evidence type="ECO:0000256" key="6">
    <source>
        <dbReference type="ARBA" id="ARBA00023033"/>
    </source>
</evidence>
<dbReference type="KEGG" id="bcx:BCA_3206"/>
<keyword evidence="3 7" id="KW-0479">Metal-binding</keyword>
<evidence type="ECO:0000256" key="5">
    <source>
        <dbReference type="ARBA" id="ARBA00023004"/>
    </source>
</evidence>
<evidence type="ECO:0000256" key="3">
    <source>
        <dbReference type="ARBA" id="ARBA00022723"/>
    </source>
</evidence>
<dbReference type="SUPFAM" id="SSF48264">
    <property type="entry name" value="Cytochrome P450"/>
    <property type="match status" value="1"/>
</dbReference>
<dbReference type="Pfam" id="PF00067">
    <property type="entry name" value="p450"/>
    <property type="match status" value="1"/>
</dbReference>
<reference evidence="8 9" key="1">
    <citation type="submission" date="2009-02" db="EMBL/GenBank/DDBJ databases">
        <title>Genome sequence of Bacillus cereus 03BB102.</title>
        <authorList>
            <person name="Dodson R.J."/>
            <person name="Jackson P."/>
            <person name="Munk A.C."/>
            <person name="Brettin T."/>
            <person name="Bruce D."/>
            <person name="Detter C."/>
            <person name="Tapia R."/>
            <person name="Han C."/>
            <person name="Sutton G."/>
            <person name="Sims D."/>
        </authorList>
    </citation>
    <scope>NUCLEOTIDE SEQUENCE [LARGE SCALE GENOMIC DNA]</scope>
    <source>
        <strain evidence="8 9">03BB102</strain>
    </source>
</reference>
<keyword evidence="5 7" id="KW-0408">Iron</keyword>
<dbReference type="RefSeq" id="WP_000856897.1">
    <property type="nucleotide sequence ID" value="NC_012472.1"/>
</dbReference>
<evidence type="ECO:0000256" key="1">
    <source>
        <dbReference type="ARBA" id="ARBA00010617"/>
    </source>
</evidence>
<organism evidence="8 9">
    <name type="scientific">Bacillus cereus (strain 03BB102)</name>
    <dbReference type="NCBI Taxonomy" id="572264"/>
    <lineage>
        <taxon>Bacteria</taxon>
        <taxon>Bacillati</taxon>
        <taxon>Bacillota</taxon>
        <taxon>Bacilli</taxon>
        <taxon>Bacillales</taxon>
        <taxon>Bacillaceae</taxon>
        <taxon>Bacillus</taxon>
        <taxon>Bacillus cereus group</taxon>
    </lineage>
</organism>
<name>A0A158RRG0_BACC3</name>
<evidence type="ECO:0000256" key="4">
    <source>
        <dbReference type="ARBA" id="ARBA00023002"/>
    </source>
</evidence>
<dbReference type="Proteomes" id="UP000002210">
    <property type="component" value="Chromosome"/>
</dbReference>
<dbReference type="GO" id="GO:0016705">
    <property type="term" value="F:oxidoreductase activity, acting on paired donors, with incorporation or reduction of molecular oxygen"/>
    <property type="evidence" value="ECO:0007669"/>
    <property type="project" value="InterPro"/>
</dbReference>
<dbReference type="InterPro" id="IPR002397">
    <property type="entry name" value="Cyt_P450_B"/>
</dbReference>
<keyword evidence="2 7" id="KW-0349">Heme</keyword>
<dbReference type="PRINTS" id="PR00359">
    <property type="entry name" value="BP450"/>
</dbReference>
<evidence type="ECO:0000256" key="7">
    <source>
        <dbReference type="RuleBase" id="RU000461"/>
    </source>
</evidence>
<dbReference type="InterPro" id="IPR036396">
    <property type="entry name" value="Cyt_P450_sf"/>
</dbReference>
<gene>
    <name evidence="8" type="ordered locus">BCA_3206</name>
</gene>